<keyword evidence="6" id="KW-1185">Reference proteome</keyword>
<keyword evidence="2" id="KW-0812">Transmembrane</keyword>
<dbReference type="InterPro" id="IPR011050">
    <property type="entry name" value="Pectin_lyase_fold/virulence"/>
</dbReference>
<evidence type="ECO:0000259" key="4">
    <source>
        <dbReference type="Pfam" id="PF12892"/>
    </source>
</evidence>
<comment type="caution">
    <text evidence="5">The sequence shown here is derived from an EMBL/GenBank/DDBJ whole genome shotgun (WGS) entry which is preliminary data.</text>
</comment>
<dbReference type="Pfam" id="PF12892">
    <property type="entry name" value="FctA"/>
    <property type="match status" value="1"/>
</dbReference>
<feature type="signal peptide" evidence="3">
    <location>
        <begin position="1"/>
        <end position="34"/>
    </location>
</feature>
<evidence type="ECO:0000256" key="1">
    <source>
        <dbReference type="SAM" id="MobiDB-lite"/>
    </source>
</evidence>
<dbReference type="EMBL" id="JABBCP010000001">
    <property type="protein sequence ID" value="NMF54881.1"/>
    <property type="molecule type" value="Genomic_DNA"/>
</dbReference>
<dbReference type="RefSeq" id="WP_169276657.1">
    <property type="nucleotide sequence ID" value="NZ_JABBCP010000001.1"/>
</dbReference>
<proteinExistence type="predicted"/>
<dbReference type="AlphaFoldDB" id="A0A7X9UAD4"/>
<dbReference type="InterPro" id="IPR038174">
    <property type="entry name" value="Strep_pil_link_sf"/>
</dbReference>
<feature type="transmembrane region" description="Helical" evidence="2">
    <location>
        <begin position="630"/>
        <end position="650"/>
    </location>
</feature>
<dbReference type="InterPro" id="IPR022464">
    <property type="entry name" value="Strep_pil_isopept_link"/>
</dbReference>
<organism evidence="5 6">
    <name type="scientific">Collinsella acetigenes</name>
    <dbReference type="NCBI Taxonomy" id="2713419"/>
    <lineage>
        <taxon>Bacteria</taxon>
        <taxon>Bacillati</taxon>
        <taxon>Actinomycetota</taxon>
        <taxon>Coriobacteriia</taxon>
        <taxon>Coriobacteriales</taxon>
        <taxon>Coriobacteriaceae</taxon>
        <taxon>Collinsella</taxon>
    </lineage>
</organism>
<dbReference type="Gene3D" id="2.160.20.20">
    <property type="match status" value="1"/>
</dbReference>
<dbReference type="InterPro" id="IPR012332">
    <property type="entry name" value="Autotransporter_pectin_lyase_C"/>
</dbReference>
<dbReference type="SUPFAM" id="SSF51126">
    <property type="entry name" value="Pectin lyase-like"/>
    <property type="match status" value="1"/>
</dbReference>
<name>A0A7X9UAD4_9ACTN</name>
<evidence type="ECO:0000313" key="5">
    <source>
        <dbReference type="EMBL" id="NMF54881.1"/>
    </source>
</evidence>
<reference evidence="5 6" key="1">
    <citation type="submission" date="2020-04" db="EMBL/GenBank/DDBJ databases">
        <title>Collinsella sp. KGMB02528 nov., an anaerobic actinobacterium isolated from human feces.</title>
        <authorList>
            <person name="Han K.-I."/>
            <person name="Eom M.K."/>
            <person name="Kim J.-S."/>
            <person name="Lee K.C."/>
            <person name="Suh M.K."/>
            <person name="Park S.-H."/>
            <person name="Lee J.H."/>
            <person name="Kang S.W."/>
            <person name="Park J.-E."/>
            <person name="Oh B.S."/>
            <person name="Yu S.Y."/>
            <person name="Choi S.-H."/>
            <person name="Lee D.H."/>
            <person name="Yoon H."/>
            <person name="Kim B.-Y."/>
            <person name="Lee J.H."/>
            <person name="Lee J.-S."/>
        </authorList>
    </citation>
    <scope>NUCLEOTIDE SEQUENCE [LARGE SCALE GENOMIC DNA]</scope>
    <source>
        <strain evidence="5 6">KGMB02528</strain>
    </source>
</reference>
<feature type="domain" description="Streptococcal pilin isopeptide linkage" evidence="4">
    <location>
        <begin position="482"/>
        <end position="603"/>
    </location>
</feature>
<dbReference type="Proteomes" id="UP000546970">
    <property type="component" value="Unassembled WGS sequence"/>
</dbReference>
<feature type="chain" id="PRO_5030642963" description="Streptococcal pilin isopeptide linkage domain-containing protein" evidence="3">
    <location>
        <begin position="35"/>
        <end position="654"/>
    </location>
</feature>
<keyword evidence="3" id="KW-0732">Signal</keyword>
<accession>A0A7X9UAD4</accession>
<evidence type="ECO:0000313" key="6">
    <source>
        <dbReference type="Proteomes" id="UP000546970"/>
    </source>
</evidence>
<evidence type="ECO:0000256" key="3">
    <source>
        <dbReference type="SAM" id="SignalP"/>
    </source>
</evidence>
<sequence>MELKRSIRTRAARLVAMFAMALVCALVLVPSAYADGAVACIGEAKYNTFDEAVAAAQNGETVTLLADAETAGLNLSKDLTIDGGGHALKFADKGIALWGKALTLKNVNASMTGIGSTPYTAEWKWMSVCASKDASLTLDGATLTMDGTGAGDVHAIYFCSNNKLNLKNGSNLTIKNYAQDALEWDGGDGGYNVNIEGGSTYTSDQCRSGFTGTFVVTVDNSKVNVVNSTGNGSNGSHFNIKNGSTVDFSRNGGHGLSAGNLTIDDSTVTANNNAYNGIIFTGKGEFKSANVQISGTKGKIYWNAGMRLLKANASLDVDAASTVSITDNKVTGLYLDGGSHATFAEGAKLTITGNDASQENCSTKKDFAQMGGGVMVRSNANLSLPASARIDNNHAALAGDDLCAEQGAKISFGKTVEGDTLTAFNGCGDAITGWFDDSKDARWCAHWTDNTPWHVDAVEARSYETPVALKAAHGVTAAHAEISGTKVLKGAQLAEGDFEFTLSQNDDVISHAKNAADGSFTFGESAFDVTADDIMDTDNHKVSYTLDVAEVKGNKANVTYDASVKKVVVTAVPEDDHVKLTYSVDGKEVEDLASALVFTNTYTKPAEPSEPKTPGASTKQNLPKTSDASLAAPIAFIFAAAVACGAGVVMRRRG</sequence>
<protein>
    <recommendedName>
        <fullName evidence="4">Streptococcal pilin isopeptide linkage domain-containing protein</fullName>
    </recommendedName>
</protein>
<keyword evidence="2" id="KW-1133">Transmembrane helix</keyword>
<evidence type="ECO:0000256" key="2">
    <source>
        <dbReference type="SAM" id="Phobius"/>
    </source>
</evidence>
<feature type="region of interest" description="Disordered" evidence="1">
    <location>
        <begin position="603"/>
        <end position="623"/>
    </location>
</feature>
<gene>
    <name evidence="5" type="ORF">HF320_00820</name>
</gene>
<dbReference type="Gene3D" id="2.60.40.3050">
    <property type="match status" value="1"/>
</dbReference>
<keyword evidence="2" id="KW-0472">Membrane</keyword>